<dbReference type="PANTHER" id="PTHR33343:SF1">
    <property type="entry name" value="LARGE RIBOSOMAL SUBUNIT PROTEIN BL35M"/>
    <property type="match status" value="1"/>
</dbReference>
<dbReference type="EMBL" id="JAMYWD010000012">
    <property type="protein sequence ID" value="KAJ4952668.1"/>
    <property type="molecule type" value="Genomic_DNA"/>
</dbReference>
<keyword evidence="1" id="KW-0732">Signal</keyword>
<dbReference type="OrthoDB" id="162638at2759"/>
<sequence>MQAFVQVKALRFMLLHCVLSMFPPSIPSIRSSHGARLALFNNATFLKLSSSQNISGFRSILPNKLCTITWTRPNPPSFTIVSAKGYKMKTHKHPVNRSDYDNMIGNLAQCHT</sequence>
<organism evidence="2 3">
    <name type="scientific">Protea cynaroides</name>
    <dbReference type="NCBI Taxonomy" id="273540"/>
    <lineage>
        <taxon>Eukaryota</taxon>
        <taxon>Viridiplantae</taxon>
        <taxon>Streptophyta</taxon>
        <taxon>Embryophyta</taxon>
        <taxon>Tracheophyta</taxon>
        <taxon>Spermatophyta</taxon>
        <taxon>Magnoliopsida</taxon>
        <taxon>Proteales</taxon>
        <taxon>Proteaceae</taxon>
        <taxon>Protea</taxon>
    </lineage>
</organism>
<feature type="chain" id="PRO_5040293577" description="Secreted protein" evidence="1">
    <location>
        <begin position="21"/>
        <end position="112"/>
    </location>
</feature>
<feature type="signal peptide" evidence="1">
    <location>
        <begin position="1"/>
        <end position="20"/>
    </location>
</feature>
<protein>
    <recommendedName>
        <fullName evidence="4">Secreted protein</fullName>
    </recommendedName>
</protein>
<accession>A0A9Q0JWB4</accession>
<evidence type="ECO:0000256" key="1">
    <source>
        <dbReference type="SAM" id="SignalP"/>
    </source>
</evidence>
<name>A0A9Q0JWB4_9MAGN</name>
<dbReference type="Proteomes" id="UP001141806">
    <property type="component" value="Unassembled WGS sequence"/>
</dbReference>
<dbReference type="AlphaFoldDB" id="A0A9Q0JWB4"/>
<gene>
    <name evidence="2" type="ORF">NE237_029500</name>
</gene>
<evidence type="ECO:0000313" key="2">
    <source>
        <dbReference type="EMBL" id="KAJ4952668.1"/>
    </source>
</evidence>
<dbReference type="InterPro" id="IPR001706">
    <property type="entry name" value="Ribosomal_bL35"/>
</dbReference>
<dbReference type="GO" id="GO:0003735">
    <property type="term" value="F:structural constituent of ribosome"/>
    <property type="evidence" value="ECO:0007669"/>
    <property type="project" value="InterPro"/>
</dbReference>
<proteinExistence type="predicted"/>
<dbReference type="GO" id="GO:0015934">
    <property type="term" value="C:large ribosomal subunit"/>
    <property type="evidence" value="ECO:0007669"/>
    <property type="project" value="TreeGrafter"/>
</dbReference>
<evidence type="ECO:0008006" key="4">
    <source>
        <dbReference type="Google" id="ProtNLM"/>
    </source>
</evidence>
<comment type="caution">
    <text evidence="2">The sequence shown here is derived from an EMBL/GenBank/DDBJ whole genome shotgun (WGS) entry which is preliminary data.</text>
</comment>
<keyword evidence="3" id="KW-1185">Reference proteome</keyword>
<reference evidence="2" key="1">
    <citation type="journal article" date="2023" name="Plant J.">
        <title>The genome of the king protea, Protea cynaroides.</title>
        <authorList>
            <person name="Chang J."/>
            <person name="Duong T.A."/>
            <person name="Schoeman C."/>
            <person name="Ma X."/>
            <person name="Roodt D."/>
            <person name="Barker N."/>
            <person name="Li Z."/>
            <person name="Van de Peer Y."/>
            <person name="Mizrachi E."/>
        </authorList>
    </citation>
    <scope>NUCLEOTIDE SEQUENCE</scope>
    <source>
        <tissue evidence="2">Young leaves</tissue>
    </source>
</reference>
<evidence type="ECO:0000313" key="3">
    <source>
        <dbReference type="Proteomes" id="UP001141806"/>
    </source>
</evidence>
<dbReference type="GO" id="GO:0006412">
    <property type="term" value="P:translation"/>
    <property type="evidence" value="ECO:0007669"/>
    <property type="project" value="InterPro"/>
</dbReference>
<dbReference type="PANTHER" id="PTHR33343">
    <property type="entry name" value="54S RIBOSOMAL PROTEIN BL35M"/>
    <property type="match status" value="1"/>
</dbReference>